<evidence type="ECO:0000256" key="1">
    <source>
        <dbReference type="ARBA" id="ARBA00004777"/>
    </source>
</evidence>
<evidence type="ECO:0000256" key="12">
    <source>
        <dbReference type="ARBA" id="ARBA00036357"/>
    </source>
</evidence>
<feature type="domain" description="Tetrahydrofolate dehydrogenase/cyclohydrolase catalytic" evidence="14">
    <location>
        <begin position="6"/>
        <end position="121"/>
    </location>
</feature>
<evidence type="ECO:0000313" key="17">
    <source>
        <dbReference type="Proteomes" id="UP000193749"/>
    </source>
</evidence>
<dbReference type="GO" id="GO:0005829">
    <property type="term" value="C:cytosol"/>
    <property type="evidence" value="ECO:0007669"/>
    <property type="project" value="TreeGrafter"/>
</dbReference>
<evidence type="ECO:0000256" key="11">
    <source>
        <dbReference type="ARBA" id="ARBA00023268"/>
    </source>
</evidence>
<dbReference type="FunFam" id="3.40.50.10860:FF:000001">
    <property type="entry name" value="Bifunctional protein FolD"/>
    <property type="match status" value="1"/>
</dbReference>
<evidence type="ECO:0000313" key="16">
    <source>
        <dbReference type="EMBL" id="ORM92757.1"/>
    </source>
</evidence>
<dbReference type="NCBIfam" id="NF010783">
    <property type="entry name" value="PRK14186.1"/>
    <property type="match status" value="1"/>
</dbReference>
<comment type="similarity">
    <text evidence="13">Belongs to the tetrahydrofolate dehydrogenase/cyclohydrolase family.</text>
</comment>
<evidence type="ECO:0000256" key="6">
    <source>
        <dbReference type="ARBA" id="ARBA00022801"/>
    </source>
</evidence>
<evidence type="ECO:0000256" key="13">
    <source>
        <dbReference type="HAMAP-Rule" id="MF_01576"/>
    </source>
</evidence>
<keyword evidence="3 13" id="KW-0554">One-carbon metabolism</keyword>
<keyword evidence="10 13" id="KW-0486">Methionine biosynthesis</keyword>
<dbReference type="InterPro" id="IPR020631">
    <property type="entry name" value="THF_DH/CycHdrlase_NAD-bd_dom"/>
</dbReference>
<keyword evidence="9 13" id="KW-0368">Histidine biosynthesis</keyword>
<keyword evidence="7 13" id="KW-0521">NADP</keyword>
<dbReference type="EC" id="1.5.1.5" evidence="13"/>
<dbReference type="EC" id="3.5.4.9" evidence="13"/>
<dbReference type="GO" id="GO:0006164">
    <property type="term" value="P:purine nucleotide biosynthetic process"/>
    <property type="evidence" value="ECO:0007669"/>
    <property type="project" value="UniProtKB-KW"/>
</dbReference>
<name>A0A1X1ES15_PANCY</name>
<gene>
    <name evidence="13" type="primary">folD</name>
    <name evidence="16" type="ORF">HA50_05050</name>
</gene>
<accession>A0A1X1ES15</accession>
<feature type="domain" description="Tetrahydrofolate dehydrogenase/cyclohydrolase NAD(P)-binding" evidence="15">
    <location>
        <begin position="140"/>
        <end position="281"/>
    </location>
</feature>
<dbReference type="SUPFAM" id="SSF51735">
    <property type="entry name" value="NAD(P)-binding Rossmann-fold domains"/>
    <property type="match status" value="1"/>
</dbReference>
<dbReference type="Gene3D" id="3.40.50.10860">
    <property type="entry name" value="Leucine Dehydrogenase, chain A, domain 1"/>
    <property type="match status" value="1"/>
</dbReference>
<sequence>MAAKIIDGKTIAQQVRLEVAEKVQQRLAAGKRAPGLAVVLVGENPASQIYVASKRRACEEVGFISRSYDLPATTSEAELLDLIDALNNDHEIDGILVQLPLPAGIDNVKVLERIVPDKDVDGFHPYNVGRLCQRAPKLRPCTPRGIVTLLERYNIDTYGLNAVVVGASNIVGRPMSMELLLAGCTTTVTHRFTKDLRHHIEHADLLIVAVGKPNFIPGDWIKPGAIVIDVGINRLESGKVVGDVDYAAAAERASYITPVPGGVGPMTVATLIQNTLQACEEYHDEENV</sequence>
<dbReference type="Proteomes" id="UP000193749">
    <property type="component" value="Unassembled WGS sequence"/>
</dbReference>
<comment type="catalytic activity">
    <reaction evidence="13">
        <text>(6R)-5,10-methylene-5,6,7,8-tetrahydrofolate + NADP(+) = (6R)-5,10-methenyltetrahydrofolate + NADPH</text>
        <dbReference type="Rhea" id="RHEA:22812"/>
        <dbReference type="ChEBI" id="CHEBI:15636"/>
        <dbReference type="ChEBI" id="CHEBI:57455"/>
        <dbReference type="ChEBI" id="CHEBI:57783"/>
        <dbReference type="ChEBI" id="CHEBI:58349"/>
        <dbReference type="EC" id="1.5.1.5"/>
    </reaction>
</comment>
<dbReference type="AlphaFoldDB" id="A0A1X1ES15"/>
<comment type="function">
    <text evidence="13">Catalyzes the oxidation of 5,10-methylenetetrahydrofolate to 5,10-methenyltetrahydrofolate and then the hydrolysis of 5,10-methenyltetrahydrofolate to 10-formyltetrahydrofolate.</text>
</comment>
<evidence type="ECO:0000256" key="9">
    <source>
        <dbReference type="ARBA" id="ARBA00023102"/>
    </source>
</evidence>
<dbReference type="RefSeq" id="WP_084873283.1">
    <property type="nucleotide sequence ID" value="NZ_JAGGMY010000001.1"/>
</dbReference>
<feature type="binding site" evidence="13">
    <location>
        <begin position="166"/>
        <end position="168"/>
    </location>
    <ligand>
        <name>NADP(+)</name>
        <dbReference type="ChEBI" id="CHEBI:58349"/>
    </ligand>
</feature>
<keyword evidence="4 13" id="KW-0028">Amino-acid biosynthesis</keyword>
<evidence type="ECO:0000256" key="5">
    <source>
        <dbReference type="ARBA" id="ARBA00022755"/>
    </source>
</evidence>
<dbReference type="GO" id="GO:0009086">
    <property type="term" value="P:methionine biosynthetic process"/>
    <property type="evidence" value="ECO:0007669"/>
    <property type="project" value="UniProtKB-KW"/>
</dbReference>
<dbReference type="Pfam" id="PF02882">
    <property type="entry name" value="THF_DHG_CYH_C"/>
    <property type="match status" value="1"/>
</dbReference>
<feature type="binding site" evidence="13">
    <location>
        <position position="232"/>
    </location>
    <ligand>
        <name>NADP(+)</name>
        <dbReference type="ChEBI" id="CHEBI:58349"/>
    </ligand>
</feature>
<organism evidence="16 17">
    <name type="scientific">Pantoea cypripedii</name>
    <name type="common">Pectobacterium cypripedii</name>
    <name type="synonym">Erwinia cypripedii</name>
    <dbReference type="NCBI Taxonomy" id="55209"/>
    <lineage>
        <taxon>Bacteria</taxon>
        <taxon>Pseudomonadati</taxon>
        <taxon>Pseudomonadota</taxon>
        <taxon>Gammaproteobacteria</taxon>
        <taxon>Enterobacterales</taxon>
        <taxon>Erwiniaceae</taxon>
        <taxon>Pantoea</taxon>
    </lineage>
</organism>
<comment type="caution">
    <text evidence="13">Lacks conserved residue(s) required for the propagation of feature annotation.</text>
</comment>
<dbReference type="HAMAP" id="MF_01576">
    <property type="entry name" value="THF_DHG_CYH"/>
    <property type="match status" value="1"/>
</dbReference>
<dbReference type="PANTHER" id="PTHR48099:SF5">
    <property type="entry name" value="C-1-TETRAHYDROFOLATE SYNTHASE, CYTOPLASMIC"/>
    <property type="match status" value="1"/>
</dbReference>
<dbReference type="InterPro" id="IPR020630">
    <property type="entry name" value="THF_DH/CycHdrlase_cat_dom"/>
</dbReference>
<reference evidence="16 17" key="1">
    <citation type="journal article" date="2017" name="Antonie Van Leeuwenhoek">
        <title>Phylogenomic resolution of the bacterial genus Pantoea and its relationship with Erwinia and Tatumella.</title>
        <authorList>
            <person name="Palmer M."/>
            <person name="Steenkamp E.T."/>
            <person name="Coetzee M.P."/>
            <person name="Chan W.Y."/>
            <person name="van Zyl E."/>
            <person name="De Maayer P."/>
            <person name="Coutinho T.A."/>
            <person name="Blom J."/>
            <person name="Smits T.H."/>
            <person name="Duffy B."/>
            <person name="Venter S.N."/>
        </authorList>
    </citation>
    <scope>NUCLEOTIDE SEQUENCE [LARGE SCALE GENOMIC DNA]</scope>
    <source>
        <strain evidence="16 17">LMG 2657</strain>
    </source>
</reference>
<proteinExistence type="inferred from homology"/>
<dbReference type="Pfam" id="PF00763">
    <property type="entry name" value="THF_DHG_CYH"/>
    <property type="match status" value="1"/>
</dbReference>
<protein>
    <recommendedName>
        <fullName evidence="13">Bifunctional protein FolD</fullName>
    </recommendedName>
    <domain>
        <recommendedName>
            <fullName evidence="13">Methylenetetrahydrofolate dehydrogenase</fullName>
            <ecNumber evidence="13">1.5.1.5</ecNumber>
        </recommendedName>
    </domain>
    <domain>
        <recommendedName>
            <fullName evidence="13">Methenyltetrahydrofolate cyclohydrolase</fullName>
            <ecNumber evidence="13">3.5.4.9</ecNumber>
        </recommendedName>
    </domain>
</protein>
<dbReference type="STRING" id="55209.HA50_05050"/>
<dbReference type="SUPFAM" id="SSF53223">
    <property type="entry name" value="Aminoacid dehydrogenase-like, N-terminal domain"/>
    <property type="match status" value="1"/>
</dbReference>
<evidence type="ECO:0000256" key="10">
    <source>
        <dbReference type="ARBA" id="ARBA00023167"/>
    </source>
</evidence>
<evidence type="ECO:0000256" key="2">
    <source>
        <dbReference type="ARBA" id="ARBA00011738"/>
    </source>
</evidence>
<comment type="pathway">
    <text evidence="1 13">One-carbon metabolism; tetrahydrofolate interconversion.</text>
</comment>
<dbReference type="InterPro" id="IPR046346">
    <property type="entry name" value="Aminoacid_DH-like_N_sf"/>
</dbReference>
<dbReference type="PROSITE" id="PS00766">
    <property type="entry name" value="THF_DHG_CYH_1"/>
    <property type="match status" value="1"/>
</dbReference>
<dbReference type="PANTHER" id="PTHR48099">
    <property type="entry name" value="C-1-TETRAHYDROFOLATE SYNTHASE, CYTOPLASMIC-RELATED"/>
    <property type="match status" value="1"/>
</dbReference>
<dbReference type="NCBIfam" id="NF008058">
    <property type="entry name" value="PRK10792.1"/>
    <property type="match status" value="1"/>
</dbReference>
<dbReference type="CDD" id="cd01080">
    <property type="entry name" value="NAD_bind_m-THF_DH_Cyclohyd"/>
    <property type="match status" value="1"/>
</dbReference>
<keyword evidence="6 13" id="KW-0378">Hydrolase</keyword>
<evidence type="ECO:0000259" key="15">
    <source>
        <dbReference type="Pfam" id="PF02882"/>
    </source>
</evidence>
<comment type="catalytic activity">
    <reaction evidence="12 13">
        <text>(6R)-5,10-methenyltetrahydrofolate + H2O = (6R)-10-formyltetrahydrofolate + H(+)</text>
        <dbReference type="Rhea" id="RHEA:23700"/>
        <dbReference type="ChEBI" id="CHEBI:15377"/>
        <dbReference type="ChEBI" id="CHEBI:15378"/>
        <dbReference type="ChEBI" id="CHEBI:57455"/>
        <dbReference type="ChEBI" id="CHEBI:195366"/>
        <dbReference type="EC" id="3.5.4.9"/>
    </reaction>
</comment>
<keyword evidence="11 13" id="KW-0511">Multifunctional enzyme</keyword>
<evidence type="ECO:0000256" key="4">
    <source>
        <dbReference type="ARBA" id="ARBA00022605"/>
    </source>
</evidence>
<comment type="caution">
    <text evidence="16">The sequence shown here is derived from an EMBL/GenBank/DDBJ whole genome shotgun (WGS) entry which is preliminary data.</text>
</comment>
<dbReference type="EMBL" id="MLJI01000001">
    <property type="protein sequence ID" value="ORM92757.1"/>
    <property type="molecule type" value="Genomic_DNA"/>
</dbReference>
<dbReference type="FunFam" id="3.40.50.720:FF:000006">
    <property type="entry name" value="Bifunctional protein FolD"/>
    <property type="match status" value="1"/>
</dbReference>
<evidence type="ECO:0000256" key="3">
    <source>
        <dbReference type="ARBA" id="ARBA00022563"/>
    </source>
</evidence>
<keyword evidence="8 13" id="KW-0560">Oxidoreductase</keyword>
<dbReference type="Gene3D" id="3.40.50.720">
    <property type="entry name" value="NAD(P)-binding Rossmann-like Domain"/>
    <property type="match status" value="1"/>
</dbReference>
<evidence type="ECO:0000256" key="8">
    <source>
        <dbReference type="ARBA" id="ARBA00023002"/>
    </source>
</evidence>
<keyword evidence="17" id="KW-1185">Reference proteome</keyword>
<comment type="subunit">
    <text evidence="2 13">Homodimer.</text>
</comment>
<evidence type="ECO:0000259" key="14">
    <source>
        <dbReference type="Pfam" id="PF00763"/>
    </source>
</evidence>
<dbReference type="PRINTS" id="PR00085">
    <property type="entry name" value="THFDHDRGNASE"/>
</dbReference>
<dbReference type="InterPro" id="IPR020867">
    <property type="entry name" value="THF_DH/CycHdrlase_CS"/>
</dbReference>
<dbReference type="GO" id="GO:0004488">
    <property type="term" value="F:methylenetetrahydrofolate dehydrogenase (NADP+) activity"/>
    <property type="evidence" value="ECO:0007669"/>
    <property type="project" value="UniProtKB-UniRule"/>
</dbReference>
<evidence type="ECO:0000256" key="7">
    <source>
        <dbReference type="ARBA" id="ARBA00022857"/>
    </source>
</evidence>
<dbReference type="UniPathway" id="UPA00193"/>
<dbReference type="GO" id="GO:0035999">
    <property type="term" value="P:tetrahydrofolate interconversion"/>
    <property type="evidence" value="ECO:0007669"/>
    <property type="project" value="UniProtKB-UniRule"/>
</dbReference>
<dbReference type="OrthoDB" id="9803580at2"/>
<dbReference type="GO" id="GO:0004477">
    <property type="term" value="F:methenyltetrahydrofolate cyclohydrolase activity"/>
    <property type="evidence" value="ECO:0007669"/>
    <property type="project" value="UniProtKB-UniRule"/>
</dbReference>
<keyword evidence="5 13" id="KW-0658">Purine biosynthesis</keyword>
<dbReference type="InterPro" id="IPR036291">
    <property type="entry name" value="NAD(P)-bd_dom_sf"/>
</dbReference>
<dbReference type="GO" id="GO:0000105">
    <property type="term" value="P:L-histidine biosynthetic process"/>
    <property type="evidence" value="ECO:0007669"/>
    <property type="project" value="UniProtKB-KW"/>
</dbReference>
<dbReference type="InterPro" id="IPR000672">
    <property type="entry name" value="THF_DH/CycHdrlase"/>
</dbReference>
<dbReference type="PROSITE" id="PS00767">
    <property type="entry name" value="THF_DHG_CYH_2"/>
    <property type="match status" value="1"/>
</dbReference>